<dbReference type="AlphaFoldDB" id="A0A4Y2UZT1"/>
<reference evidence="1 2" key="1">
    <citation type="journal article" date="2019" name="Sci. Rep.">
        <title>Orb-weaving spider Araneus ventricosus genome elucidates the spidroin gene catalogue.</title>
        <authorList>
            <person name="Kono N."/>
            <person name="Nakamura H."/>
            <person name="Ohtoshi R."/>
            <person name="Moran D.A.P."/>
            <person name="Shinohara A."/>
            <person name="Yoshida Y."/>
            <person name="Fujiwara M."/>
            <person name="Mori M."/>
            <person name="Tomita M."/>
            <person name="Arakawa K."/>
        </authorList>
    </citation>
    <scope>NUCLEOTIDE SEQUENCE [LARGE SCALE GENOMIC DNA]</scope>
</reference>
<accession>A0A4Y2UZT1</accession>
<keyword evidence="2" id="KW-1185">Reference proteome</keyword>
<evidence type="ECO:0000313" key="2">
    <source>
        <dbReference type="Proteomes" id="UP000499080"/>
    </source>
</evidence>
<protein>
    <submittedName>
        <fullName evidence="1">Uncharacterized protein</fullName>
    </submittedName>
</protein>
<dbReference type="EMBL" id="BGPR01042117">
    <property type="protein sequence ID" value="GBO18489.1"/>
    <property type="molecule type" value="Genomic_DNA"/>
</dbReference>
<evidence type="ECO:0000313" key="1">
    <source>
        <dbReference type="EMBL" id="GBO18489.1"/>
    </source>
</evidence>
<dbReference type="Proteomes" id="UP000499080">
    <property type="component" value="Unassembled WGS sequence"/>
</dbReference>
<organism evidence="1 2">
    <name type="scientific">Araneus ventricosus</name>
    <name type="common">Orbweaver spider</name>
    <name type="synonym">Epeira ventricosa</name>
    <dbReference type="NCBI Taxonomy" id="182803"/>
    <lineage>
        <taxon>Eukaryota</taxon>
        <taxon>Metazoa</taxon>
        <taxon>Ecdysozoa</taxon>
        <taxon>Arthropoda</taxon>
        <taxon>Chelicerata</taxon>
        <taxon>Arachnida</taxon>
        <taxon>Araneae</taxon>
        <taxon>Araneomorphae</taxon>
        <taxon>Entelegynae</taxon>
        <taxon>Araneoidea</taxon>
        <taxon>Araneidae</taxon>
        <taxon>Araneus</taxon>
    </lineage>
</organism>
<proteinExistence type="predicted"/>
<sequence length="102" mass="11319">MSWTSYTESTPLAFKHAGNGRKPIALPGTSQPGHNKIKSLSGSIKLFNFKNDDPSLFPKRSIRLDTTKYELGPPTPEAHLLAFKHGNGGSHRIAWHFSTGFW</sequence>
<gene>
    <name evidence="1" type="ORF">AVEN_3462_1</name>
</gene>
<name>A0A4Y2UZT1_ARAVE</name>
<comment type="caution">
    <text evidence="1">The sequence shown here is derived from an EMBL/GenBank/DDBJ whole genome shotgun (WGS) entry which is preliminary data.</text>
</comment>